<accession>A0A914BBV8</accession>
<evidence type="ECO:0000313" key="6">
    <source>
        <dbReference type="Proteomes" id="UP000887568"/>
    </source>
</evidence>
<keyword evidence="2" id="KW-0472">Membrane</keyword>
<keyword evidence="6" id="KW-1185">Reference proteome</keyword>
<dbReference type="InterPro" id="IPR013783">
    <property type="entry name" value="Ig-like_fold"/>
</dbReference>
<dbReference type="Proteomes" id="UP000887568">
    <property type="component" value="Unplaced"/>
</dbReference>
<evidence type="ECO:0000259" key="4">
    <source>
        <dbReference type="PROSITE" id="PS50853"/>
    </source>
</evidence>
<keyword evidence="2" id="KW-0812">Transmembrane</keyword>
<feature type="compositionally biased region" description="Pro residues" evidence="1">
    <location>
        <begin position="295"/>
        <end position="316"/>
    </location>
</feature>
<feature type="transmembrane region" description="Helical" evidence="2">
    <location>
        <begin position="380"/>
        <end position="405"/>
    </location>
</feature>
<proteinExistence type="predicted"/>
<dbReference type="SUPFAM" id="SSF49265">
    <property type="entry name" value="Fibronectin type III"/>
    <property type="match status" value="1"/>
</dbReference>
<feature type="chain" id="PRO_5038100296" description="Fibronectin type-III domain-containing protein" evidence="3">
    <location>
        <begin position="33"/>
        <end position="431"/>
    </location>
</feature>
<feature type="region of interest" description="Disordered" evidence="1">
    <location>
        <begin position="408"/>
        <end position="431"/>
    </location>
</feature>
<evidence type="ECO:0000256" key="2">
    <source>
        <dbReference type="SAM" id="Phobius"/>
    </source>
</evidence>
<feature type="domain" description="Fibronectin type-III" evidence="4">
    <location>
        <begin position="176"/>
        <end position="284"/>
    </location>
</feature>
<dbReference type="Pfam" id="PF00041">
    <property type="entry name" value="fn3"/>
    <property type="match status" value="1"/>
</dbReference>
<protein>
    <recommendedName>
        <fullName evidence="4">Fibronectin type-III domain-containing protein</fullName>
    </recommendedName>
</protein>
<dbReference type="InterPro" id="IPR003961">
    <property type="entry name" value="FN3_dom"/>
</dbReference>
<dbReference type="OrthoDB" id="10018381at2759"/>
<dbReference type="CDD" id="cd00063">
    <property type="entry name" value="FN3"/>
    <property type="match status" value="1"/>
</dbReference>
<dbReference type="GeneID" id="119741722"/>
<keyword evidence="2" id="KW-1133">Transmembrane helix</keyword>
<dbReference type="PROSITE" id="PS50853">
    <property type="entry name" value="FN3"/>
    <property type="match status" value="1"/>
</dbReference>
<dbReference type="OMA" id="CRTAEVQ"/>
<evidence type="ECO:0000256" key="1">
    <source>
        <dbReference type="SAM" id="MobiDB-lite"/>
    </source>
</evidence>
<dbReference type="SMART" id="SM00060">
    <property type="entry name" value="FN3"/>
    <property type="match status" value="2"/>
</dbReference>
<feature type="signal peptide" evidence="3">
    <location>
        <begin position="1"/>
        <end position="32"/>
    </location>
</feature>
<reference evidence="5" key="1">
    <citation type="submission" date="2022-11" db="UniProtKB">
        <authorList>
            <consortium name="EnsemblMetazoa"/>
        </authorList>
    </citation>
    <scope>IDENTIFICATION</scope>
</reference>
<name>A0A914BBV8_PATMI</name>
<dbReference type="InterPro" id="IPR036116">
    <property type="entry name" value="FN3_sf"/>
</dbReference>
<organism evidence="5 6">
    <name type="scientific">Patiria miniata</name>
    <name type="common">Bat star</name>
    <name type="synonym">Asterina miniata</name>
    <dbReference type="NCBI Taxonomy" id="46514"/>
    <lineage>
        <taxon>Eukaryota</taxon>
        <taxon>Metazoa</taxon>
        <taxon>Echinodermata</taxon>
        <taxon>Eleutherozoa</taxon>
        <taxon>Asterozoa</taxon>
        <taxon>Asteroidea</taxon>
        <taxon>Valvatacea</taxon>
        <taxon>Valvatida</taxon>
        <taxon>Asterinidae</taxon>
        <taxon>Patiria</taxon>
    </lineage>
</organism>
<dbReference type="Gene3D" id="2.60.40.10">
    <property type="entry name" value="Immunoglobulins"/>
    <property type="match status" value="1"/>
</dbReference>
<dbReference type="AlphaFoldDB" id="A0A914BBV8"/>
<dbReference type="RefSeq" id="XP_038073519.1">
    <property type="nucleotide sequence ID" value="XM_038217591.1"/>
</dbReference>
<keyword evidence="3" id="KW-0732">Signal</keyword>
<feature type="region of interest" description="Disordered" evidence="1">
    <location>
        <begin position="291"/>
        <end position="374"/>
    </location>
</feature>
<sequence>MMFPQASLVDRLAIFIPLVLLWLSSFRAQAQAIAKCWVFSPVVDEASVRAEVSTVSTVEPGTSRQLWSVSSRVTWDRPQTLGSDGAYAVSVLRMPSFQAPQFCTMEENEVLVHTEEHTFTGLDFGFLYEFTVFVLNGTSMAKSLVGVSKGFGTPDCFQATADREFCRGAVVQSAGAPIEPRLESQCQQENSALITARLSWEPPIQLNGHITAYKLQYSEPDAPPGTLPEVVTAMPESTTPEGRVTTDLRNMTLGSSYTVLISAFVIDPEDGSFKEGLQVELKFRITRTTTNVPICPKPVPTTPPPPTAPPMITTPPPKRRPNASAQQPTPAEKPQKPGNGGTHRPGHTPTRPSHEHHQPTTVSTTKGDVKEKPVPTSKKAGIAIAACLVSLGIICAVVMIVLHVVKGKMSKKPRPDTKGAQKGKKTTTSPA</sequence>
<dbReference type="EnsemblMetazoa" id="XM_038217591.1">
    <property type="protein sequence ID" value="XP_038073519.1"/>
    <property type="gene ID" value="LOC119741722"/>
</dbReference>
<evidence type="ECO:0000256" key="3">
    <source>
        <dbReference type="SAM" id="SignalP"/>
    </source>
</evidence>
<evidence type="ECO:0000313" key="5">
    <source>
        <dbReference type="EnsemblMetazoa" id="XP_038073519.1"/>
    </source>
</evidence>